<reference evidence="4 6" key="3">
    <citation type="submission" date="2019-04" db="EMBL/GenBank/DDBJ databases">
        <title>Microbes associate with the intestines of laboratory mice.</title>
        <authorList>
            <person name="Navarre W."/>
            <person name="Wong E."/>
            <person name="Huang K."/>
            <person name="Tropini C."/>
            <person name="Ng K."/>
            <person name="Yu B."/>
        </authorList>
    </citation>
    <scope>NUCLEOTIDE SEQUENCE [LARGE SCALE GENOMIC DNA]</scope>
    <source>
        <strain evidence="4 6">NM63_1-25</strain>
    </source>
</reference>
<protein>
    <recommendedName>
        <fullName evidence="2">Lipocalin-like domain-containing protein</fullName>
    </recommendedName>
</protein>
<reference evidence="3" key="2">
    <citation type="submission" date="2017-04" db="EMBL/GenBank/DDBJ databases">
        <title>Complete Genome Sequences of Twelve Strains of a Stable Defined Moderately Diverse Mouse Microbiota 2 (sDMDMm2).</title>
        <authorList>
            <person name="Uchimura Y."/>
            <person name="Wyss M."/>
            <person name="Brugiroux S."/>
            <person name="Limenitakis J.P."/>
            <person name="Stecher B."/>
            <person name="McCoy K.D."/>
            <person name="Macpherson A.J."/>
        </authorList>
    </citation>
    <scope>NUCLEOTIDE SEQUENCE</scope>
    <source>
        <strain evidence="3">I48</strain>
    </source>
</reference>
<accession>A0A4S2CWH6</accession>
<evidence type="ECO:0000313" key="6">
    <source>
        <dbReference type="Proteomes" id="UP000309566"/>
    </source>
</evidence>
<dbReference type="GeneID" id="82188535"/>
<keyword evidence="5" id="KW-1185">Reference proteome</keyword>
<dbReference type="AlphaFoldDB" id="A0A1C7H4K7"/>
<dbReference type="RefSeq" id="WP_065539572.1">
    <property type="nucleotide sequence ID" value="NZ_CAJUNY010000002.1"/>
</dbReference>
<dbReference type="OrthoDB" id="1001391at2"/>
<evidence type="ECO:0000256" key="1">
    <source>
        <dbReference type="SAM" id="SignalP"/>
    </source>
</evidence>
<dbReference type="InterPro" id="IPR024311">
    <property type="entry name" value="Lipocalin-like"/>
</dbReference>
<dbReference type="KEGG" id="bcae:A4V03_15435"/>
<feature type="domain" description="Lipocalin-like" evidence="2">
    <location>
        <begin position="38"/>
        <end position="127"/>
    </location>
</feature>
<dbReference type="Pfam" id="PF13648">
    <property type="entry name" value="Lipocalin_4"/>
    <property type="match status" value="1"/>
</dbReference>
<gene>
    <name evidence="3" type="ORF">A4V03_15435</name>
    <name evidence="4" type="ORF">E5353_11190</name>
</gene>
<dbReference type="EMBL" id="SRYX01000040">
    <property type="protein sequence ID" value="TGY32905.1"/>
    <property type="molecule type" value="Genomic_DNA"/>
</dbReference>
<dbReference type="Proteomes" id="UP000309566">
    <property type="component" value="Unassembled WGS sequence"/>
</dbReference>
<dbReference type="Proteomes" id="UP000092631">
    <property type="component" value="Chromosome"/>
</dbReference>
<accession>A0A1C7H4K7</accession>
<evidence type="ECO:0000259" key="2">
    <source>
        <dbReference type="Pfam" id="PF13648"/>
    </source>
</evidence>
<evidence type="ECO:0000313" key="5">
    <source>
        <dbReference type="Proteomes" id="UP000092631"/>
    </source>
</evidence>
<sequence length="158" mass="18201">MKNIFKLMVLFALLFCGSSCSDDEELTVARLEVTTANLNGVWQLAEWNGQPLAEDTYCYIKFNRKDQTFEMYQKFDSMYARYITGSFSIRKDPYLGAVIAGVYDYGNGDWNNEYIVTDLLESGSMVWTATEDKGDINKYVRCDRIPDEIIEEVKADQE</sequence>
<evidence type="ECO:0000313" key="4">
    <source>
        <dbReference type="EMBL" id="TGY32905.1"/>
    </source>
</evidence>
<feature type="signal peptide" evidence="1">
    <location>
        <begin position="1"/>
        <end position="21"/>
    </location>
</feature>
<proteinExistence type="predicted"/>
<name>A0A1C7H4K7_9BACE</name>
<evidence type="ECO:0000313" key="3">
    <source>
        <dbReference type="EMBL" id="ANU58782.1"/>
    </source>
</evidence>
<keyword evidence="1" id="KW-0732">Signal</keyword>
<reference evidence="5" key="1">
    <citation type="submission" date="2016-04" db="EMBL/GenBank/DDBJ databases">
        <title>Complete Genome Sequences of Twelve Strains of a Stable Defined Moderately Diverse Mouse Microbiota 2 (sDMDMm2).</title>
        <authorList>
            <person name="Uchimura Y."/>
            <person name="Wyss M."/>
            <person name="Brugiroux S."/>
            <person name="Limenitakis J.P."/>
            <person name="Stecher B."/>
            <person name="McCoy K.D."/>
            <person name="Macpherson A.J."/>
        </authorList>
    </citation>
    <scope>NUCLEOTIDE SEQUENCE [LARGE SCALE GENOMIC DNA]</scope>
    <source>
        <strain evidence="5">I48</strain>
    </source>
</reference>
<organism evidence="3 5">
    <name type="scientific">Bacteroides caecimuris</name>
    <dbReference type="NCBI Taxonomy" id="1796613"/>
    <lineage>
        <taxon>Bacteria</taxon>
        <taxon>Pseudomonadati</taxon>
        <taxon>Bacteroidota</taxon>
        <taxon>Bacteroidia</taxon>
        <taxon>Bacteroidales</taxon>
        <taxon>Bacteroidaceae</taxon>
        <taxon>Bacteroides</taxon>
    </lineage>
</organism>
<dbReference type="EMBL" id="CP015401">
    <property type="protein sequence ID" value="ANU58782.1"/>
    <property type="molecule type" value="Genomic_DNA"/>
</dbReference>
<feature type="chain" id="PRO_5036306477" description="Lipocalin-like domain-containing protein" evidence="1">
    <location>
        <begin position="22"/>
        <end position="158"/>
    </location>
</feature>